<reference evidence="1" key="1">
    <citation type="submission" date="2021-06" db="EMBL/GenBank/DDBJ databases">
        <authorList>
            <person name="Kallberg Y."/>
            <person name="Tangrot J."/>
            <person name="Rosling A."/>
        </authorList>
    </citation>
    <scope>NUCLEOTIDE SEQUENCE</scope>
    <source>
        <strain evidence="1">AU212A</strain>
    </source>
</reference>
<dbReference type="Proteomes" id="UP000789860">
    <property type="component" value="Unassembled WGS sequence"/>
</dbReference>
<organism evidence="1 2">
    <name type="scientific">Scutellospora calospora</name>
    <dbReference type="NCBI Taxonomy" id="85575"/>
    <lineage>
        <taxon>Eukaryota</taxon>
        <taxon>Fungi</taxon>
        <taxon>Fungi incertae sedis</taxon>
        <taxon>Mucoromycota</taxon>
        <taxon>Glomeromycotina</taxon>
        <taxon>Glomeromycetes</taxon>
        <taxon>Diversisporales</taxon>
        <taxon>Gigasporaceae</taxon>
        <taxon>Scutellospora</taxon>
    </lineage>
</organism>
<sequence length="52" mass="6102">MTNKYSVEYDYNSDIIKNSIKCRPKGHLTKSDSKRIKSIIEDSNTKTQYKCK</sequence>
<comment type="caution">
    <text evidence="1">The sequence shown here is derived from an EMBL/GenBank/DDBJ whole genome shotgun (WGS) entry which is preliminary data.</text>
</comment>
<dbReference type="EMBL" id="CAJVPM010012682">
    <property type="protein sequence ID" value="CAG8589844.1"/>
    <property type="molecule type" value="Genomic_DNA"/>
</dbReference>
<name>A0ACA9MIX2_9GLOM</name>
<feature type="non-terminal residue" evidence="1">
    <location>
        <position position="52"/>
    </location>
</feature>
<proteinExistence type="predicted"/>
<evidence type="ECO:0000313" key="2">
    <source>
        <dbReference type="Proteomes" id="UP000789860"/>
    </source>
</evidence>
<protein>
    <submittedName>
        <fullName evidence="1">10347_t:CDS:1</fullName>
    </submittedName>
</protein>
<accession>A0ACA9MIX2</accession>
<keyword evidence="2" id="KW-1185">Reference proteome</keyword>
<gene>
    <name evidence="1" type="ORF">SCALOS_LOCUS6538</name>
</gene>
<evidence type="ECO:0000313" key="1">
    <source>
        <dbReference type="EMBL" id="CAG8589844.1"/>
    </source>
</evidence>